<gene>
    <name evidence="2" type="ORF">ACFQEV_05985</name>
</gene>
<evidence type="ECO:0000313" key="2">
    <source>
        <dbReference type="EMBL" id="MFC6824545.1"/>
    </source>
</evidence>
<dbReference type="RefSeq" id="WP_379693613.1">
    <property type="nucleotide sequence ID" value="NZ_JBHSXH010000009.1"/>
</dbReference>
<keyword evidence="1" id="KW-1133">Transmembrane helix</keyword>
<sequence>MAARPLDYLLAYVGFALILCQHAFVAAQFASPDPYSQLPYLAVALVVAAPASVLYLRRGGSVGDVGSFYVTLILFAVGVGIAAFLVLSLLGADSTLGPTPSVALLLAGDAVAYLRVYRDAF</sequence>
<evidence type="ECO:0008006" key="4">
    <source>
        <dbReference type="Google" id="ProtNLM"/>
    </source>
</evidence>
<reference evidence="2 3" key="1">
    <citation type="journal article" date="2019" name="Int. J. Syst. Evol. Microbiol.">
        <title>The Global Catalogue of Microorganisms (GCM) 10K type strain sequencing project: providing services to taxonomists for standard genome sequencing and annotation.</title>
        <authorList>
            <consortium name="The Broad Institute Genomics Platform"/>
            <consortium name="The Broad Institute Genome Sequencing Center for Infectious Disease"/>
            <person name="Wu L."/>
            <person name="Ma J."/>
        </authorList>
    </citation>
    <scope>NUCLEOTIDE SEQUENCE [LARGE SCALE GENOMIC DNA]</scope>
    <source>
        <strain evidence="2 3">YIM 94188</strain>
    </source>
</reference>
<name>A0ABD5U0H2_9EURY</name>
<accession>A0ABD5U0H2</accession>
<comment type="caution">
    <text evidence="2">The sequence shown here is derived from an EMBL/GenBank/DDBJ whole genome shotgun (WGS) entry which is preliminary data.</text>
</comment>
<feature type="transmembrane region" description="Helical" evidence="1">
    <location>
        <begin position="96"/>
        <end position="116"/>
    </location>
</feature>
<keyword evidence="1" id="KW-0812">Transmembrane</keyword>
<proteinExistence type="predicted"/>
<dbReference type="Proteomes" id="UP001596408">
    <property type="component" value="Unassembled WGS sequence"/>
</dbReference>
<feature type="transmembrane region" description="Helical" evidence="1">
    <location>
        <begin position="68"/>
        <end position="90"/>
    </location>
</feature>
<protein>
    <recommendedName>
        <fullName evidence="4">Integral membrane protein</fullName>
    </recommendedName>
</protein>
<dbReference type="AlphaFoldDB" id="A0ABD5U0H2"/>
<organism evidence="2 3">
    <name type="scientific">Halopelagius fulvigenes</name>
    <dbReference type="NCBI Taxonomy" id="1198324"/>
    <lineage>
        <taxon>Archaea</taxon>
        <taxon>Methanobacteriati</taxon>
        <taxon>Methanobacteriota</taxon>
        <taxon>Stenosarchaea group</taxon>
        <taxon>Halobacteria</taxon>
        <taxon>Halobacteriales</taxon>
        <taxon>Haloferacaceae</taxon>
    </lineage>
</organism>
<evidence type="ECO:0000256" key="1">
    <source>
        <dbReference type="SAM" id="Phobius"/>
    </source>
</evidence>
<dbReference type="EMBL" id="JBHSXH010000009">
    <property type="protein sequence ID" value="MFC6824545.1"/>
    <property type="molecule type" value="Genomic_DNA"/>
</dbReference>
<keyword evidence="1" id="KW-0472">Membrane</keyword>
<evidence type="ECO:0000313" key="3">
    <source>
        <dbReference type="Proteomes" id="UP001596408"/>
    </source>
</evidence>
<feature type="transmembrane region" description="Helical" evidence="1">
    <location>
        <begin position="37"/>
        <end position="56"/>
    </location>
</feature>
<keyword evidence="3" id="KW-1185">Reference proteome</keyword>